<dbReference type="EMBL" id="VHSG01000023">
    <property type="protein sequence ID" value="TQV70690.1"/>
    <property type="molecule type" value="Genomic_DNA"/>
</dbReference>
<dbReference type="Pfam" id="PF02481">
    <property type="entry name" value="DNA_processg_A"/>
    <property type="match status" value="1"/>
</dbReference>
<keyword evidence="5" id="KW-1185">Reference proteome</keyword>
<dbReference type="OrthoDB" id="9785707at2"/>
<dbReference type="NCBIfam" id="TIGR00732">
    <property type="entry name" value="dprA"/>
    <property type="match status" value="1"/>
</dbReference>
<protein>
    <submittedName>
        <fullName evidence="4">DNA-protecting protein DprA</fullName>
    </submittedName>
</protein>
<evidence type="ECO:0000313" key="5">
    <source>
        <dbReference type="Proteomes" id="UP000319732"/>
    </source>
</evidence>
<evidence type="ECO:0000259" key="3">
    <source>
        <dbReference type="Pfam" id="PF17782"/>
    </source>
</evidence>
<feature type="domain" description="Smf/DprA SLOG" evidence="2">
    <location>
        <begin position="85"/>
        <end position="294"/>
    </location>
</feature>
<dbReference type="InterPro" id="IPR057666">
    <property type="entry name" value="DrpA_SLOG"/>
</dbReference>
<dbReference type="Gene3D" id="3.40.50.450">
    <property type="match status" value="1"/>
</dbReference>
<comment type="caution">
    <text evidence="4">The sequence shown here is derived from an EMBL/GenBank/DDBJ whole genome shotgun (WGS) entry which is preliminary data.</text>
</comment>
<dbReference type="Proteomes" id="UP000319732">
    <property type="component" value="Unassembled WGS sequence"/>
</dbReference>
<dbReference type="PANTHER" id="PTHR43022">
    <property type="entry name" value="PROTEIN SMF"/>
    <property type="match status" value="1"/>
</dbReference>
<accession>A0A545T0F6</accession>
<dbReference type="InterPro" id="IPR041614">
    <property type="entry name" value="DprA_WH"/>
</dbReference>
<proteinExistence type="inferred from homology"/>
<reference evidence="4 5" key="1">
    <citation type="submission" date="2019-06" db="EMBL/GenBank/DDBJ databases">
        <title>Whole genome sequence for Cellvibrionaceae sp. R142.</title>
        <authorList>
            <person name="Wang G."/>
        </authorList>
    </citation>
    <scope>NUCLEOTIDE SEQUENCE [LARGE SCALE GENOMIC DNA]</scope>
    <source>
        <strain evidence="4 5">R142</strain>
    </source>
</reference>
<dbReference type="InterPro" id="IPR036388">
    <property type="entry name" value="WH-like_DNA-bd_sf"/>
</dbReference>
<organism evidence="4 5">
    <name type="scientific">Exilibacterium tricleocarpae</name>
    <dbReference type="NCBI Taxonomy" id="2591008"/>
    <lineage>
        <taxon>Bacteria</taxon>
        <taxon>Pseudomonadati</taxon>
        <taxon>Pseudomonadota</taxon>
        <taxon>Gammaproteobacteria</taxon>
        <taxon>Cellvibrionales</taxon>
        <taxon>Cellvibrionaceae</taxon>
        <taxon>Exilibacterium</taxon>
    </lineage>
</organism>
<name>A0A545T0F6_9GAMM</name>
<sequence length="373" mass="39124">MDIVTRAALTLLRLPQVGSARYWQLVERFGSPVAVLEAPSAALEPLVGAAALAQLAAYKRCAASSELGARVDRDLAKIGRLDATVLTAHSTQYPPLLREIHRPPPVLYVKGDVGCLALPQLAVVGSRSPSPGGVDNAREFARYLAASGFAITSGLALGVDAAAHAGALAAAGTTLAVLGTGIDLVYPRRHRTLAESIIDHGGALVSEFPPGTPPDAANFPRRNRIISGLSLGVLVVEATVKSGSLITARLGLQQNREVFAIPGSIHNPASRGCHALIRDGATLVEQATDIVEHLRGLLAFQQQQVPPSVTASMVEEPTAQAHTVLRAMGFDPVTVDDLAARTGMSASEVTANLLSLELEGYIEQTVLGYQRSR</sequence>
<evidence type="ECO:0000259" key="2">
    <source>
        <dbReference type="Pfam" id="PF02481"/>
    </source>
</evidence>
<dbReference type="RefSeq" id="WP_142928791.1">
    <property type="nucleotide sequence ID" value="NZ_ML660101.1"/>
</dbReference>
<dbReference type="Pfam" id="PF17782">
    <property type="entry name" value="WHD_DprA"/>
    <property type="match status" value="1"/>
</dbReference>
<evidence type="ECO:0000313" key="4">
    <source>
        <dbReference type="EMBL" id="TQV70690.1"/>
    </source>
</evidence>
<comment type="similarity">
    <text evidence="1">Belongs to the DprA/Smf family.</text>
</comment>
<dbReference type="PANTHER" id="PTHR43022:SF1">
    <property type="entry name" value="PROTEIN SMF"/>
    <property type="match status" value="1"/>
</dbReference>
<feature type="domain" description="DprA winged helix" evidence="3">
    <location>
        <begin position="315"/>
        <end position="364"/>
    </location>
</feature>
<dbReference type="InterPro" id="IPR003488">
    <property type="entry name" value="DprA"/>
</dbReference>
<dbReference type="Gene3D" id="1.10.10.10">
    <property type="entry name" value="Winged helix-like DNA-binding domain superfamily/Winged helix DNA-binding domain"/>
    <property type="match status" value="1"/>
</dbReference>
<dbReference type="SUPFAM" id="SSF102405">
    <property type="entry name" value="MCP/YpsA-like"/>
    <property type="match status" value="1"/>
</dbReference>
<dbReference type="GO" id="GO:0009294">
    <property type="term" value="P:DNA-mediated transformation"/>
    <property type="evidence" value="ECO:0007669"/>
    <property type="project" value="InterPro"/>
</dbReference>
<dbReference type="AlphaFoldDB" id="A0A545T0F6"/>
<evidence type="ECO:0000256" key="1">
    <source>
        <dbReference type="ARBA" id="ARBA00006525"/>
    </source>
</evidence>
<gene>
    <name evidence="4" type="primary">dprA</name>
    <name evidence="4" type="ORF">FKG94_20375</name>
</gene>